<evidence type="ECO:0000313" key="2">
    <source>
        <dbReference type="Proteomes" id="UP000319143"/>
    </source>
</evidence>
<gene>
    <name evidence="1" type="ORF">Poly41_22420</name>
</gene>
<name>A0A5C6DRM6_9BACT</name>
<reference evidence="1 2" key="1">
    <citation type="submission" date="2019-02" db="EMBL/GenBank/DDBJ databases">
        <title>Deep-cultivation of Planctomycetes and their phenomic and genomic characterization uncovers novel biology.</title>
        <authorList>
            <person name="Wiegand S."/>
            <person name="Jogler M."/>
            <person name="Boedeker C."/>
            <person name="Pinto D."/>
            <person name="Vollmers J."/>
            <person name="Rivas-Marin E."/>
            <person name="Kohn T."/>
            <person name="Peeters S.H."/>
            <person name="Heuer A."/>
            <person name="Rast P."/>
            <person name="Oberbeckmann S."/>
            <person name="Bunk B."/>
            <person name="Jeske O."/>
            <person name="Meyerdierks A."/>
            <person name="Storesund J.E."/>
            <person name="Kallscheuer N."/>
            <person name="Luecker S."/>
            <person name="Lage O.M."/>
            <person name="Pohl T."/>
            <person name="Merkel B.J."/>
            <person name="Hornburger P."/>
            <person name="Mueller R.-W."/>
            <person name="Bruemmer F."/>
            <person name="Labrenz M."/>
            <person name="Spormann A.M."/>
            <person name="Op Den Camp H."/>
            <person name="Overmann J."/>
            <person name="Amann R."/>
            <person name="Jetten M.S.M."/>
            <person name="Mascher T."/>
            <person name="Medema M.H."/>
            <person name="Devos D.P."/>
            <person name="Kaster A.-K."/>
            <person name="Ovreas L."/>
            <person name="Rohde M."/>
            <person name="Galperin M.Y."/>
            <person name="Jogler C."/>
        </authorList>
    </citation>
    <scope>NUCLEOTIDE SEQUENCE [LARGE SCALE GENOMIC DNA]</scope>
    <source>
        <strain evidence="1 2">Poly41</strain>
    </source>
</reference>
<keyword evidence="2" id="KW-1185">Reference proteome</keyword>
<dbReference type="EMBL" id="SJPV01000003">
    <property type="protein sequence ID" value="TWU39418.1"/>
    <property type="molecule type" value="Genomic_DNA"/>
</dbReference>
<sequence length="53" mass="5941">MEFKHIILGFVVPLGETHTTMARILKDLAVSPHLCPILRHSLAGKPQLRILID</sequence>
<organism evidence="1 2">
    <name type="scientific">Novipirellula artificiosorum</name>
    <dbReference type="NCBI Taxonomy" id="2528016"/>
    <lineage>
        <taxon>Bacteria</taxon>
        <taxon>Pseudomonadati</taxon>
        <taxon>Planctomycetota</taxon>
        <taxon>Planctomycetia</taxon>
        <taxon>Pirellulales</taxon>
        <taxon>Pirellulaceae</taxon>
        <taxon>Novipirellula</taxon>
    </lineage>
</organism>
<evidence type="ECO:0000313" key="1">
    <source>
        <dbReference type="EMBL" id="TWU39418.1"/>
    </source>
</evidence>
<proteinExistence type="predicted"/>
<dbReference type="Proteomes" id="UP000319143">
    <property type="component" value="Unassembled WGS sequence"/>
</dbReference>
<dbReference type="AlphaFoldDB" id="A0A5C6DRM6"/>
<protein>
    <submittedName>
        <fullName evidence="1">Uncharacterized protein</fullName>
    </submittedName>
</protein>
<accession>A0A5C6DRM6</accession>
<comment type="caution">
    <text evidence="1">The sequence shown here is derived from an EMBL/GenBank/DDBJ whole genome shotgun (WGS) entry which is preliminary data.</text>
</comment>